<dbReference type="EMBL" id="QTSX02005682">
    <property type="protein sequence ID" value="KAJ9059551.1"/>
    <property type="molecule type" value="Genomic_DNA"/>
</dbReference>
<reference evidence="1" key="1">
    <citation type="submission" date="2022-04" db="EMBL/GenBank/DDBJ databases">
        <title>Genome of the entomopathogenic fungus Entomophthora muscae.</title>
        <authorList>
            <person name="Elya C."/>
            <person name="Lovett B.R."/>
            <person name="Lee E."/>
            <person name="Macias A.M."/>
            <person name="Hajek A.E."/>
            <person name="De Bivort B.L."/>
            <person name="Kasson M.T."/>
            <person name="De Fine Licht H.H."/>
            <person name="Stajich J.E."/>
        </authorList>
    </citation>
    <scope>NUCLEOTIDE SEQUENCE</scope>
    <source>
        <strain evidence="1">Berkeley</strain>
    </source>
</reference>
<comment type="caution">
    <text evidence="1">The sequence shown here is derived from an EMBL/GenBank/DDBJ whole genome shotgun (WGS) entry which is preliminary data.</text>
</comment>
<gene>
    <name evidence="1" type="ORF">DSO57_1001094</name>
</gene>
<dbReference type="Proteomes" id="UP001165960">
    <property type="component" value="Unassembled WGS sequence"/>
</dbReference>
<evidence type="ECO:0000313" key="1">
    <source>
        <dbReference type="EMBL" id="KAJ9059551.1"/>
    </source>
</evidence>
<evidence type="ECO:0000313" key="2">
    <source>
        <dbReference type="Proteomes" id="UP001165960"/>
    </source>
</evidence>
<proteinExistence type="predicted"/>
<protein>
    <submittedName>
        <fullName evidence="1">Uncharacterized protein</fullName>
    </submittedName>
</protein>
<keyword evidence="2" id="KW-1185">Reference proteome</keyword>
<name>A0ACC2SAX4_9FUNG</name>
<organism evidence="1 2">
    <name type="scientific">Entomophthora muscae</name>
    <dbReference type="NCBI Taxonomy" id="34485"/>
    <lineage>
        <taxon>Eukaryota</taxon>
        <taxon>Fungi</taxon>
        <taxon>Fungi incertae sedis</taxon>
        <taxon>Zoopagomycota</taxon>
        <taxon>Entomophthoromycotina</taxon>
        <taxon>Entomophthoromycetes</taxon>
        <taxon>Entomophthorales</taxon>
        <taxon>Entomophthoraceae</taxon>
        <taxon>Entomophthora</taxon>
    </lineage>
</organism>
<sequence>MLMIGIPVGSTLAEFNLGALIHSIGERLPNEWIPDTLKASVEDTYGGYTERKDFVEVNNGGQYEERICASLPKDPLALVAPPWE</sequence>
<accession>A0ACC2SAX4</accession>